<dbReference type="STRING" id="550983.A4R26_04520"/>
<evidence type="ECO:0000256" key="1">
    <source>
        <dbReference type="SAM" id="Phobius"/>
    </source>
</evidence>
<organism evidence="2 3">
    <name type="scientific">Niastella populi</name>
    <dbReference type="NCBI Taxonomy" id="550983"/>
    <lineage>
        <taxon>Bacteria</taxon>
        <taxon>Pseudomonadati</taxon>
        <taxon>Bacteroidota</taxon>
        <taxon>Chitinophagia</taxon>
        <taxon>Chitinophagales</taxon>
        <taxon>Chitinophagaceae</taxon>
        <taxon>Niastella</taxon>
    </lineage>
</organism>
<dbReference type="AlphaFoldDB" id="A0A1V9FDG7"/>
<accession>A0A1V9FDG7</accession>
<reference evidence="3" key="1">
    <citation type="submission" date="2016-04" db="EMBL/GenBank/DDBJ databases">
        <authorList>
            <person name="Chen L."/>
            <person name="Zhuang W."/>
            <person name="Wang G."/>
        </authorList>
    </citation>
    <scope>NUCLEOTIDE SEQUENCE [LARGE SCALE GENOMIC DNA]</scope>
    <source>
        <strain evidence="3">208</strain>
    </source>
</reference>
<feature type="transmembrane region" description="Helical" evidence="1">
    <location>
        <begin position="38"/>
        <end position="57"/>
    </location>
</feature>
<dbReference type="RefSeq" id="WP_081168508.1">
    <property type="nucleotide sequence ID" value="NZ_LWBP01000199.1"/>
</dbReference>
<dbReference type="OrthoDB" id="664023at2"/>
<dbReference type="EMBL" id="LWBP01000199">
    <property type="protein sequence ID" value="OQP56429.1"/>
    <property type="molecule type" value="Genomic_DNA"/>
</dbReference>
<evidence type="ECO:0000313" key="3">
    <source>
        <dbReference type="Proteomes" id="UP000192276"/>
    </source>
</evidence>
<evidence type="ECO:0000313" key="2">
    <source>
        <dbReference type="EMBL" id="OQP56429.1"/>
    </source>
</evidence>
<name>A0A1V9FDG7_9BACT</name>
<dbReference type="Pfam" id="PF13858">
    <property type="entry name" value="DUF4199"/>
    <property type="match status" value="1"/>
</dbReference>
<keyword evidence="1" id="KW-0812">Transmembrane</keyword>
<proteinExistence type="predicted"/>
<dbReference type="InterPro" id="IPR025250">
    <property type="entry name" value="DUF4199"/>
</dbReference>
<gene>
    <name evidence="2" type="ORF">A4R26_04520</name>
</gene>
<sequence>MTGETMTSKNPGVLYGLINGGVSILFTVILYLGGAQTFVSPIAYLGMAIPIVICVIGGLQIRKQRGYLEFSEALKNTFLILVIGSLIGTIFHFILFNYIDVSFREALAQVTAEEAERLMRKFGAPEGQIEKTVEESLNKNNYTVGRLMLGFVFSCIGWFVVALIVSAIIKKKRPPFENSFNQ</sequence>
<dbReference type="Proteomes" id="UP000192276">
    <property type="component" value="Unassembled WGS sequence"/>
</dbReference>
<feature type="transmembrane region" description="Helical" evidence="1">
    <location>
        <begin position="12"/>
        <end position="32"/>
    </location>
</feature>
<feature type="transmembrane region" description="Helical" evidence="1">
    <location>
        <begin position="78"/>
        <end position="99"/>
    </location>
</feature>
<feature type="transmembrane region" description="Helical" evidence="1">
    <location>
        <begin position="147"/>
        <end position="169"/>
    </location>
</feature>
<comment type="caution">
    <text evidence="2">The sequence shown here is derived from an EMBL/GenBank/DDBJ whole genome shotgun (WGS) entry which is preliminary data.</text>
</comment>
<keyword evidence="1" id="KW-0472">Membrane</keyword>
<keyword evidence="3" id="KW-1185">Reference proteome</keyword>
<evidence type="ECO:0008006" key="4">
    <source>
        <dbReference type="Google" id="ProtNLM"/>
    </source>
</evidence>
<protein>
    <recommendedName>
        <fullName evidence="4">DUF4199 domain-containing protein</fullName>
    </recommendedName>
</protein>
<keyword evidence="1" id="KW-1133">Transmembrane helix</keyword>